<name>A0ABM8AB57_9DEIO</name>
<gene>
    <name evidence="3" type="ORF">DAETH_09550</name>
</gene>
<feature type="compositionally biased region" description="Basic residues" evidence="1">
    <location>
        <begin position="15"/>
        <end position="29"/>
    </location>
</feature>
<feature type="transmembrane region" description="Helical" evidence="2">
    <location>
        <begin position="66"/>
        <end position="90"/>
    </location>
</feature>
<keyword evidence="2" id="KW-1133">Transmembrane helix</keyword>
<keyword evidence="2" id="KW-0812">Transmembrane</keyword>
<proteinExistence type="predicted"/>
<keyword evidence="4" id="KW-1185">Reference proteome</keyword>
<dbReference type="Proteomes" id="UP001064971">
    <property type="component" value="Chromosome"/>
</dbReference>
<accession>A0ABM8AB57</accession>
<dbReference type="EMBL" id="AP026560">
    <property type="protein sequence ID" value="BDP40986.1"/>
    <property type="molecule type" value="Genomic_DNA"/>
</dbReference>
<reference evidence="3" key="1">
    <citation type="submission" date="2022-07" db="EMBL/GenBank/DDBJ databases">
        <title>Complete Genome Sequence of the Radioresistant Bacterium Deinococcus aetherius ST0316, Isolated from the Air Dust collected in Lower Stratosphere above Japan.</title>
        <authorList>
            <person name="Satoh K."/>
            <person name="Hagiwara K."/>
            <person name="Katsumata K."/>
            <person name="Kubo A."/>
            <person name="Yokobori S."/>
            <person name="Yamagishi A."/>
            <person name="Oono Y."/>
            <person name="Narumi I."/>
        </authorList>
    </citation>
    <scope>NUCLEOTIDE SEQUENCE</scope>
    <source>
        <strain evidence="3">ST0316</strain>
    </source>
</reference>
<evidence type="ECO:0000313" key="3">
    <source>
        <dbReference type="EMBL" id="BDP40986.1"/>
    </source>
</evidence>
<sequence length="91" mass="9151">MSGFSGGSFSFSHSGGRHGAFRRRSHSSGRRGGFLGGALGHSHSSGHRGHYAGGGHYRQTRRRGGLGCLGAFLAGAALTGGSLAGLLTLLA</sequence>
<organism evidence="3 4">
    <name type="scientific">Deinococcus aetherius</name>
    <dbReference type="NCBI Taxonomy" id="200252"/>
    <lineage>
        <taxon>Bacteria</taxon>
        <taxon>Thermotogati</taxon>
        <taxon>Deinococcota</taxon>
        <taxon>Deinococci</taxon>
        <taxon>Deinococcales</taxon>
        <taxon>Deinococcaceae</taxon>
        <taxon>Deinococcus</taxon>
    </lineage>
</organism>
<dbReference type="RefSeq" id="WP_264776783.1">
    <property type="nucleotide sequence ID" value="NZ_AP026560.1"/>
</dbReference>
<evidence type="ECO:0000256" key="1">
    <source>
        <dbReference type="SAM" id="MobiDB-lite"/>
    </source>
</evidence>
<feature type="compositionally biased region" description="Gly residues" evidence="1">
    <location>
        <begin position="30"/>
        <end position="39"/>
    </location>
</feature>
<protein>
    <submittedName>
        <fullName evidence="3">Uncharacterized protein</fullName>
    </submittedName>
</protein>
<feature type="region of interest" description="Disordered" evidence="1">
    <location>
        <begin position="1"/>
        <end position="58"/>
    </location>
</feature>
<evidence type="ECO:0000313" key="4">
    <source>
        <dbReference type="Proteomes" id="UP001064971"/>
    </source>
</evidence>
<evidence type="ECO:0000256" key="2">
    <source>
        <dbReference type="SAM" id="Phobius"/>
    </source>
</evidence>
<keyword evidence="2" id="KW-0472">Membrane</keyword>